<dbReference type="InterPro" id="IPR029058">
    <property type="entry name" value="AB_hydrolase_fold"/>
</dbReference>
<dbReference type="Proteomes" id="UP000034794">
    <property type="component" value="Unassembled WGS sequence"/>
</dbReference>
<dbReference type="AlphaFoldDB" id="A0A0G1PLT2"/>
<dbReference type="Gene3D" id="3.40.50.1820">
    <property type="entry name" value="alpha/beta hydrolase"/>
    <property type="match status" value="1"/>
</dbReference>
<accession>A0A0G1PLT2</accession>
<gene>
    <name evidence="1" type="ORF">UX47_C0002G0035</name>
</gene>
<dbReference type="SUPFAM" id="SSF53474">
    <property type="entry name" value="alpha/beta-Hydrolases"/>
    <property type="match status" value="1"/>
</dbReference>
<protein>
    <recommendedName>
        <fullName evidence="3">AB hydrolase-1 domain-containing protein</fullName>
    </recommendedName>
</protein>
<dbReference type="EMBL" id="LCMI01000002">
    <property type="protein sequence ID" value="KKU33627.1"/>
    <property type="molecule type" value="Genomic_DNA"/>
</dbReference>
<name>A0A0G1PLT2_9BACT</name>
<sequence length="377" mass="42662">MPENISPISEEDAARPVMAGGEKYSAEPVIEKSIGNFWYWFGLATEKLGQKRVTFPMRRERADLYRKAKEARKTEIGSDERSKSMGDYEDKIRIEREFVEQQDLEVETPWGVQRAKYVVLNKEIETEELPIVIIPGASNGIESMDSFVRELAREIPNRKILLIGYPDAPSGFETPEFFDAVKKAEDFEPHSIYFENAINKLVPVGDFDLLAYSAGGGVAENFLTRENRVNNAVLMCPGGSKDISEKDFGSGMVRENLNLLKFLKDLPKYVFVDDKSKDEQKKIKFGTWVELGKKVCRDNVNGTFGRFKNRGRLAVVSGGQDEVTESADVFNSQNLGNLRKRQANLEVSVIENSPHAGPFLEPEKYVEEIKRLMVSQL</sequence>
<reference evidence="1 2" key="1">
    <citation type="journal article" date="2015" name="Nature">
        <title>rRNA introns, odd ribosomes, and small enigmatic genomes across a large radiation of phyla.</title>
        <authorList>
            <person name="Brown C.T."/>
            <person name="Hug L.A."/>
            <person name="Thomas B.C."/>
            <person name="Sharon I."/>
            <person name="Castelle C.J."/>
            <person name="Singh A."/>
            <person name="Wilkins M.J."/>
            <person name="Williams K.H."/>
            <person name="Banfield J.F."/>
        </authorList>
    </citation>
    <scope>NUCLEOTIDE SEQUENCE [LARGE SCALE GENOMIC DNA]</scope>
</reference>
<proteinExistence type="predicted"/>
<evidence type="ECO:0000313" key="1">
    <source>
        <dbReference type="EMBL" id="KKU33627.1"/>
    </source>
</evidence>
<comment type="caution">
    <text evidence="1">The sequence shown here is derived from an EMBL/GenBank/DDBJ whole genome shotgun (WGS) entry which is preliminary data.</text>
</comment>
<organism evidence="1 2">
    <name type="scientific">Candidatus Collierbacteria bacterium GW2011_GWA2_46_26</name>
    <dbReference type="NCBI Taxonomy" id="1618381"/>
    <lineage>
        <taxon>Bacteria</taxon>
        <taxon>Candidatus Collieribacteriota</taxon>
    </lineage>
</organism>
<evidence type="ECO:0000313" key="2">
    <source>
        <dbReference type="Proteomes" id="UP000034794"/>
    </source>
</evidence>
<evidence type="ECO:0008006" key="3">
    <source>
        <dbReference type="Google" id="ProtNLM"/>
    </source>
</evidence>